<dbReference type="InterPro" id="IPR011013">
    <property type="entry name" value="Gal_mutarotase_sf_dom"/>
</dbReference>
<dbReference type="InterPro" id="IPR011613">
    <property type="entry name" value="GH15-like"/>
</dbReference>
<dbReference type="InterPro" id="IPR014718">
    <property type="entry name" value="GH-type_carb-bd"/>
</dbReference>
<dbReference type="EMBL" id="BLPF01000002">
    <property type="protein sequence ID" value="GFJ83026.1"/>
    <property type="molecule type" value="Genomic_DNA"/>
</dbReference>
<name>A0A6V8KM52_9ACTN</name>
<organism evidence="3 4">
    <name type="scientific">Phytohabitans houttuyneae</name>
    <dbReference type="NCBI Taxonomy" id="1076126"/>
    <lineage>
        <taxon>Bacteria</taxon>
        <taxon>Bacillati</taxon>
        <taxon>Actinomycetota</taxon>
        <taxon>Actinomycetes</taxon>
        <taxon>Micromonosporales</taxon>
        <taxon>Micromonosporaceae</taxon>
    </lineage>
</organism>
<protein>
    <submittedName>
        <fullName evidence="3">Glucan 1,4-alpha-glucosidase</fullName>
    </submittedName>
</protein>
<evidence type="ECO:0000313" key="3">
    <source>
        <dbReference type="EMBL" id="GFJ83026.1"/>
    </source>
</evidence>
<dbReference type="Gene3D" id="2.70.98.10">
    <property type="match status" value="1"/>
</dbReference>
<keyword evidence="4" id="KW-1185">Reference proteome</keyword>
<dbReference type="InterPro" id="IPR008928">
    <property type="entry name" value="6-hairpin_glycosidase_sf"/>
</dbReference>
<dbReference type="GO" id="GO:0005975">
    <property type="term" value="P:carbohydrate metabolic process"/>
    <property type="evidence" value="ECO:0007669"/>
    <property type="project" value="InterPro"/>
</dbReference>
<feature type="domain" description="GH15-like" evidence="1">
    <location>
        <begin position="247"/>
        <end position="308"/>
    </location>
</feature>
<dbReference type="Pfam" id="PF00723">
    <property type="entry name" value="Glyco_hydro_15"/>
    <property type="match status" value="2"/>
</dbReference>
<dbReference type="Gene3D" id="1.50.10.10">
    <property type="match status" value="1"/>
</dbReference>
<reference evidence="3 4" key="1">
    <citation type="submission" date="2020-03" db="EMBL/GenBank/DDBJ databases">
        <title>Whole genome shotgun sequence of Phytohabitans houttuyneae NBRC 108639.</title>
        <authorList>
            <person name="Komaki H."/>
            <person name="Tamura T."/>
        </authorList>
    </citation>
    <scope>NUCLEOTIDE SEQUENCE [LARGE SCALE GENOMIC DNA]</scope>
    <source>
        <strain evidence="3 4">NBRC 108639</strain>
    </source>
</reference>
<dbReference type="Pfam" id="PF09137">
    <property type="entry name" value="Glucodextran_N"/>
    <property type="match status" value="1"/>
</dbReference>
<gene>
    <name evidence="3" type="ORF">Phou_072060</name>
</gene>
<dbReference type="AlphaFoldDB" id="A0A6V8KM52"/>
<dbReference type="PANTHER" id="PTHR31616:SF0">
    <property type="entry name" value="GLUCAN 1,4-ALPHA-GLUCOSIDASE"/>
    <property type="match status" value="1"/>
</dbReference>
<reference evidence="3 4" key="2">
    <citation type="submission" date="2020-03" db="EMBL/GenBank/DDBJ databases">
        <authorList>
            <person name="Ichikawa N."/>
            <person name="Kimura A."/>
            <person name="Kitahashi Y."/>
            <person name="Uohara A."/>
        </authorList>
    </citation>
    <scope>NUCLEOTIDE SEQUENCE [LARGE SCALE GENOMIC DNA]</scope>
    <source>
        <strain evidence="3 4">NBRC 108639</strain>
    </source>
</reference>
<dbReference type="SUPFAM" id="SSF74650">
    <property type="entry name" value="Galactose mutarotase-like"/>
    <property type="match status" value="1"/>
</dbReference>
<evidence type="ECO:0000313" key="4">
    <source>
        <dbReference type="Proteomes" id="UP000482800"/>
    </source>
</evidence>
<dbReference type="Proteomes" id="UP000482800">
    <property type="component" value="Unassembled WGS sequence"/>
</dbReference>
<comment type="caution">
    <text evidence="3">The sequence shown here is derived from an EMBL/GenBank/DDBJ whole genome shotgun (WGS) entry which is preliminary data.</text>
</comment>
<dbReference type="SUPFAM" id="SSF48208">
    <property type="entry name" value="Six-hairpin glycosidases"/>
    <property type="match status" value="1"/>
</dbReference>
<dbReference type="GO" id="GO:0030246">
    <property type="term" value="F:carbohydrate binding"/>
    <property type="evidence" value="ECO:0007669"/>
    <property type="project" value="InterPro"/>
</dbReference>
<feature type="domain" description="GH15-like" evidence="1">
    <location>
        <begin position="329"/>
        <end position="633"/>
    </location>
</feature>
<accession>A0A6V8KM52</accession>
<feature type="domain" description="Glucodextranase N-terminal" evidence="2">
    <location>
        <begin position="2"/>
        <end position="231"/>
    </location>
</feature>
<dbReference type="InterPro" id="IPR015220">
    <property type="entry name" value="Glucodextranase_N"/>
</dbReference>
<dbReference type="PANTHER" id="PTHR31616">
    <property type="entry name" value="TREHALASE"/>
    <property type="match status" value="1"/>
</dbReference>
<sequence length="653" mass="70445">MWLTVQKEGGLGEIFYPDLGTPSARLLRFAVSDGRTATDANRAARVRTELVDERSLGYRQVFTERAGRWRLTATYLTDPSRDTVLADVRFVAFDRRHYDVHAIYDPALANTRGDDTGRTERDALVATDGRVASAFAGWPPFAATSSGYRGASDGWTDLAADGRLDHRYRAAAAPGNLVQTASLRFTGRGQATLALGFGADAAAALGAARGSLTAGFPAVSRGYTGGWHRYLAGLPAPPRVLGGAEQRRLYRVSVMVLAASEDKTHRGAYIASPSMPWVWGAEEPSGPYHLVWSRDLYQIATALIAAGDVAGAGRALDYLFTVQQKPDGSFPQNSHVDGTPVWEGLQLDEVAFPIVLAHQLGRADAGTWDHVRRAADFLLGAGPVTPQERWENQSGYSPATIASEIAALVCAADIARANGDSAAATRYLATADEWQASVKSWTVTTTGPYSSGPYFLRLTKDGNPDAGTTYTIGDSGPSNVDQRRVVDPSFLDLVRLGVLPADDPAVVNTLPVIDEQLGVRTARGLYWHRASFDGYGEKRDGSRWEFGLPDDSRITLGRAWPLLNGERGEYQIAAGDTAGARRQLTAMARAAGPGHMLPEQVWDHQPPGTFEPGTPTFSATPLTWTHAQYVRLAHNLAAGRILEQPAVVAARYR</sequence>
<dbReference type="InterPro" id="IPR012341">
    <property type="entry name" value="6hp_glycosidase-like_sf"/>
</dbReference>
<dbReference type="GO" id="GO:0016757">
    <property type="term" value="F:glycosyltransferase activity"/>
    <property type="evidence" value="ECO:0007669"/>
    <property type="project" value="UniProtKB-ARBA"/>
</dbReference>
<dbReference type="GO" id="GO:0004553">
    <property type="term" value="F:hydrolase activity, hydrolyzing O-glycosyl compounds"/>
    <property type="evidence" value="ECO:0007669"/>
    <property type="project" value="UniProtKB-ARBA"/>
</dbReference>
<evidence type="ECO:0000259" key="2">
    <source>
        <dbReference type="Pfam" id="PF09137"/>
    </source>
</evidence>
<proteinExistence type="predicted"/>
<evidence type="ECO:0000259" key="1">
    <source>
        <dbReference type="Pfam" id="PF00723"/>
    </source>
</evidence>